<dbReference type="EMBL" id="FNAT01000002">
    <property type="protein sequence ID" value="SDE40080.1"/>
    <property type="molecule type" value="Genomic_DNA"/>
</dbReference>
<dbReference type="InterPro" id="IPR002563">
    <property type="entry name" value="Flavin_Rdtase-like_dom"/>
</dbReference>
<proteinExistence type="predicted"/>
<dbReference type="RefSeq" id="WP_090110742.1">
    <property type="nucleotide sequence ID" value="NZ_FNAT01000002.1"/>
</dbReference>
<accession>A0A1G7CMU2</accession>
<name>A0A1G7CMU2_9RHOB</name>
<sequence length="171" mass="18152">MSAAAEITGFVPDAGNTRLLRDAFGRFTTGVTIVTVAGEEGPVAITANSFSSLSLDPPLVLWSPDKGSRRFRHFAHATHYAIHVLAADQAELCFGVSKDAWKLGEHDLETNGAGVPVIAGALARFDCTREATHDGGDHVIVVGRVDRAELRDGAPLVFYAGKPARLAQDDT</sequence>
<dbReference type="GO" id="GO:0042602">
    <property type="term" value="F:riboflavin reductase (NADPH) activity"/>
    <property type="evidence" value="ECO:0007669"/>
    <property type="project" value="TreeGrafter"/>
</dbReference>
<dbReference type="InterPro" id="IPR050268">
    <property type="entry name" value="NADH-dep_flavin_reductase"/>
</dbReference>
<gene>
    <name evidence="3" type="ORF">SAMN04488567_1547</name>
</gene>
<reference evidence="4" key="1">
    <citation type="submission" date="2016-10" db="EMBL/GenBank/DDBJ databases">
        <authorList>
            <person name="Varghese N."/>
            <person name="Submissions S."/>
        </authorList>
    </citation>
    <scope>NUCLEOTIDE SEQUENCE [LARGE SCALE GENOMIC DNA]</scope>
    <source>
        <strain evidence="4">DSM 21424</strain>
    </source>
</reference>
<dbReference type="OrthoDB" id="9792858at2"/>
<organism evidence="3 4">
    <name type="scientific">Limimaricola pyoseonensis</name>
    <dbReference type="NCBI Taxonomy" id="521013"/>
    <lineage>
        <taxon>Bacteria</taxon>
        <taxon>Pseudomonadati</taxon>
        <taxon>Pseudomonadota</taxon>
        <taxon>Alphaproteobacteria</taxon>
        <taxon>Rhodobacterales</taxon>
        <taxon>Paracoccaceae</taxon>
        <taxon>Limimaricola</taxon>
    </lineage>
</organism>
<dbReference type="GO" id="GO:0010181">
    <property type="term" value="F:FMN binding"/>
    <property type="evidence" value="ECO:0007669"/>
    <property type="project" value="InterPro"/>
</dbReference>
<keyword evidence="4" id="KW-1185">Reference proteome</keyword>
<dbReference type="PANTHER" id="PTHR30466:SF1">
    <property type="entry name" value="FMN REDUCTASE (NADH) RUTF"/>
    <property type="match status" value="1"/>
</dbReference>
<dbReference type="SUPFAM" id="SSF50475">
    <property type="entry name" value="FMN-binding split barrel"/>
    <property type="match status" value="1"/>
</dbReference>
<dbReference type="Proteomes" id="UP000198922">
    <property type="component" value="Unassembled WGS sequence"/>
</dbReference>
<evidence type="ECO:0000259" key="2">
    <source>
        <dbReference type="SMART" id="SM00903"/>
    </source>
</evidence>
<dbReference type="STRING" id="521013.SAMN04488567_1547"/>
<keyword evidence="1" id="KW-0560">Oxidoreductase</keyword>
<dbReference type="Gene3D" id="2.30.110.10">
    <property type="entry name" value="Electron Transport, Fmn-binding Protein, Chain A"/>
    <property type="match status" value="1"/>
</dbReference>
<dbReference type="Pfam" id="PF01613">
    <property type="entry name" value="Flavin_Reduct"/>
    <property type="match status" value="1"/>
</dbReference>
<protein>
    <submittedName>
        <fullName evidence="3">NADH-FMN oxidoreductase RutF, flavin reductase (DIM6/NTAB) family</fullName>
    </submittedName>
</protein>
<dbReference type="PANTHER" id="PTHR30466">
    <property type="entry name" value="FLAVIN REDUCTASE"/>
    <property type="match status" value="1"/>
</dbReference>
<dbReference type="SMART" id="SM00903">
    <property type="entry name" value="Flavin_Reduct"/>
    <property type="match status" value="1"/>
</dbReference>
<evidence type="ECO:0000313" key="3">
    <source>
        <dbReference type="EMBL" id="SDE40080.1"/>
    </source>
</evidence>
<evidence type="ECO:0000256" key="1">
    <source>
        <dbReference type="ARBA" id="ARBA00023002"/>
    </source>
</evidence>
<feature type="domain" description="Flavin reductase like" evidence="2">
    <location>
        <begin position="24"/>
        <end position="165"/>
    </location>
</feature>
<dbReference type="InterPro" id="IPR012349">
    <property type="entry name" value="Split_barrel_FMN-bd"/>
</dbReference>
<evidence type="ECO:0000313" key="4">
    <source>
        <dbReference type="Proteomes" id="UP000198922"/>
    </source>
</evidence>
<dbReference type="AlphaFoldDB" id="A0A1G7CMU2"/>